<feature type="region of interest" description="Disordered" evidence="1">
    <location>
        <begin position="70"/>
        <end position="93"/>
    </location>
</feature>
<sequence length="122" mass="13869">MAESKSEYSNCYQLPTRRDWLSLDHNYLPLSHTGLQEKAATHLPFYRTALSLCEKHKCFTALSCEENKAKASSSPMPRNNHKNNKPNFTGQHFTGNPTIIYEPDIPAQEGTVLFKSQKLVLD</sequence>
<evidence type="ECO:0000313" key="2">
    <source>
        <dbReference type="EMBL" id="CAI5774587.1"/>
    </source>
</evidence>
<accession>A0AA35KA78</accession>
<keyword evidence="3" id="KW-1185">Reference proteome</keyword>
<evidence type="ECO:0000313" key="3">
    <source>
        <dbReference type="Proteomes" id="UP001178461"/>
    </source>
</evidence>
<evidence type="ECO:0000256" key="1">
    <source>
        <dbReference type="SAM" id="MobiDB-lite"/>
    </source>
</evidence>
<organism evidence="2 3">
    <name type="scientific">Podarcis lilfordi</name>
    <name type="common">Lilford's wall lizard</name>
    <dbReference type="NCBI Taxonomy" id="74358"/>
    <lineage>
        <taxon>Eukaryota</taxon>
        <taxon>Metazoa</taxon>
        <taxon>Chordata</taxon>
        <taxon>Craniata</taxon>
        <taxon>Vertebrata</taxon>
        <taxon>Euteleostomi</taxon>
        <taxon>Lepidosauria</taxon>
        <taxon>Squamata</taxon>
        <taxon>Bifurcata</taxon>
        <taxon>Unidentata</taxon>
        <taxon>Episquamata</taxon>
        <taxon>Laterata</taxon>
        <taxon>Lacertibaenia</taxon>
        <taxon>Lacertidae</taxon>
        <taxon>Podarcis</taxon>
    </lineage>
</organism>
<gene>
    <name evidence="2" type="ORF">PODLI_1B038295</name>
</gene>
<dbReference type="AlphaFoldDB" id="A0AA35KA78"/>
<name>A0AA35KA78_9SAUR</name>
<protein>
    <submittedName>
        <fullName evidence="2">Uncharacterized protein</fullName>
    </submittedName>
</protein>
<reference evidence="2" key="1">
    <citation type="submission" date="2022-12" db="EMBL/GenBank/DDBJ databases">
        <authorList>
            <person name="Alioto T."/>
            <person name="Alioto T."/>
            <person name="Gomez Garrido J."/>
        </authorList>
    </citation>
    <scope>NUCLEOTIDE SEQUENCE</scope>
</reference>
<dbReference type="EMBL" id="OX395130">
    <property type="protein sequence ID" value="CAI5774587.1"/>
    <property type="molecule type" value="Genomic_DNA"/>
</dbReference>
<dbReference type="Proteomes" id="UP001178461">
    <property type="component" value="Chromosome 5"/>
</dbReference>
<proteinExistence type="predicted"/>